<dbReference type="GO" id="GO:0005737">
    <property type="term" value="C:cytoplasm"/>
    <property type="evidence" value="ECO:0007669"/>
    <property type="project" value="UniProtKB-ARBA"/>
</dbReference>
<evidence type="ECO:0000256" key="2">
    <source>
        <dbReference type="ARBA" id="ARBA00022723"/>
    </source>
</evidence>
<comment type="function">
    <text evidence="1 11">Binds 16S rRNA, required for the assembly of 30S particles and may also be responsible for determining the conformation of the 16S rRNA at the A site.</text>
</comment>
<evidence type="ECO:0000256" key="9">
    <source>
        <dbReference type="ARBA" id="ARBA00047110"/>
    </source>
</evidence>
<dbReference type="Pfam" id="PF00253">
    <property type="entry name" value="Ribosomal_S14"/>
    <property type="match status" value="1"/>
</dbReference>
<proteinExistence type="inferred from homology"/>
<evidence type="ECO:0000256" key="11">
    <source>
        <dbReference type="HAMAP-Rule" id="MF_01364"/>
    </source>
</evidence>
<evidence type="ECO:0000313" key="12">
    <source>
        <dbReference type="EMBL" id="PJZ26747.1"/>
    </source>
</evidence>
<feature type="binding site" evidence="11">
    <location>
        <position position="43"/>
    </location>
    <ligand>
        <name>Zn(2+)</name>
        <dbReference type="ChEBI" id="CHEBI:29105"/>
    </ligand>
</feature>
<evidence type="ECO:0000256" key="6">
    <source>
        <dbReference type="ARBA" id="ARBA00022980"/>
    </source>
</evidence>
<evidence type="ECO:0000256" key="8">
    <source>
        <dbReference type="ARBA" id="ARBA00035167"/>
    </source>
</evidence>
<dbReference type="InterPro" id="IPR023053">
    <property type="entry name" value="Ribosomal_uS14_bact"/>
</dbReference>
<reference evidence="12 13" key="1">
    <citation type="submission" date="2017-07" db="EMBL/GenBank/DDBJ databases">
        <title>Leptospira spp. isolated from tropical soils.</title>
        <authorList>
            <person name="Thibeaux R."/>
            <person name="Iraola G."/>
            <person name="Ferres I."/>
            <person name="Bierque E."/>
            <person name="Girault D."/>
            <person name="Soupe-Gilbert M.-E."/>
            <person name="Picardeau M."/>
            <person name="Goarant C."/>
        </authorList>
    </citation>
    <scope>NUCLEOTIDE SEQUENCE [LARGE SCALE GENOMIC DNA]</scope>
    <source>
        <strain evidence="12 13">MCA1-C-A1</strain>
    </source>
</reference>
<evidence type="ECO:0000256" key="1">
    <source>
        <dbReference type="ARBA" id="ARBA00003686"/>
    </source>
</evidence>
<dbReference type="GO" id="GO:0006412">
    <property type="term" value="P:translation"/>
    <property type="evidence" value="ECO:0007669"/>
    <property type="project" value="UniProtKB-UniRule"/>
</dbReference>
<dbReference type="InterPro" id="IPR018271">
    <property type="entry name" value="Ribosomal_uS14_CS"/>
</dbReference>
<feature type="binding site" evidence="11">
    <location>
        <position position="27"/>
    </location>
    <ligand>
        <name>Zn(2+)</name>
        <dbReference type="ChEBI" id="CHEBI:29105"/>
    </ligand>
</feature>
<dbReference type="Gene3D" id="4.10.830.10">
    <property type="entry name" value="30s Ribosomal Protein S14, Chain N"/>
    <property type="match status" value="1"/>
</dbReference>
<comment type="caution">
    <text evidence="12">The sequence shown here is derived from an EMBL/GenBank/DDBJ whole genome shotgun (WGS) entry which is preliminary data.</text>
</comment>
<dbReference type="RefSeq" id="WP_010513640.1">
    <property type="nucleotide sequence ID" value="NZ_NPDL01000002.1"/>
</dbReference>
<dbReference type="InterPro" id="IPR043140">
    <property type="entry name" value="Ribosomal_uS14_sf"/>
</dbReference>
<feature type="binding site" evidence="11">
    <location>
        <position position="40"/>
    </location>
    <ligand>
        <name>Zn(2+)</name>
        <dbReference type="ChEBI" id="CHEBI:29105"/>
    </ligand>
</feature>
<dbReference type="PROSITE" id="PS00527">
    <property type="entry name" value="RIBOSOMAL_S14"/>
    <property type="match status" value="1"/>
</dbReference>
<dbReference type="SUPFAM" id="SSF57716">
    <property type="entry name" value="Glucocorticoid receptor-like (DNA-binding domain)"/>
    <property type="match status" value="1"/>
</dbReference>
<evidence type="ECO:0000256" key="7">
    <source>
        <dbReference type="ARBA" id="ARBA00023274"/>
    </source>
</evidence>
<dbReference type="PANTHER" id="PTHR19836">
    <property type="entry name" value="30S RIBOSOMAL PROTEIN S14"/>
    <property type="match status" value="1"/>
</dbReference>
<keyword evidence="7 11" id="KW-0687">Ribonucleoprotein</keyword>
<keyword evidence="5 11" id="KW-0694">RNA-binding</keyword>
<evidence type="ECO:0000313" key="13">
    <source>
        <dbReference type="Proteomes" id="UP000232196"/>
    </source>
</evidence>
<dbReference type="GO" id="GO:0003735">
    <property type="term" value="F:structural constituent of ribosome"/>
    <property type="evidence" value="ECO:0007669"/>
    <property type="project" value="InterPro"/>
</dbReference>
<keyword evidence="13" id="KW-1185">Reference proteome</keyword>
<accession>A0A2M9XGE1</accession>
<gene>
    <name evidence="11" type="primary">rpsZ</name>
    <name evidence="11" type="synonym">rpsN</name>
    <name evidence="12" type="ORF">CH357_04465</name>
</gene>
<feature type="binding site" evidence="11">
    <location>
        <position position="24"/>
    </location>
    <ligand>
        <name>Zn(2+)</name>
        <dbReference type="ChEBI" id="CHEBI:29105"/>
    </ligand>
</feature>
<keyword evidence="6 11" id="KW-0689">Ribosomal protein</keyword>
<evidence type="ECO:0000256" key="4">
    <source>
        <dbReference type="ARBA" id="ARBA00022833"/>
    </source>
</evidence>
<dbReference type="GO" id="GO:0008270">
    <property type="term" value="F:zinc ion binding"/>
    <property type="evidence" value="ECO:0007669"/>
    <property type="project" value="UniProtKB-UniRule"/>
</dbReference>
<name>A0A2M9XGE1_9LEPT</name>
<dbReference type="InterPro" id="IPR001209">
    <property type="entry name" value="Ribosomal_uS14"/>
</dbReference>
<keyword evidence="3 11" id="KW-0699">rRNA-binding</keyword>
<dbReference type="PANTHER" id="PTHR19836:SF19">
    <property type="entry name" value="SMALL RIBOSOMAL SUBUNIT PROTEIN US14M"/>
    <property type="match status" value="1"/>
</dbReference>
<dbReference type="GO" id="GO:0019843">
    <property type="term" value="F:rRNA binding"/>
    <property type="evidence" value="ECO:0007669"/>
    <property type="project" value="UniProtKB-UniRule"/>
</dbReference>
<dbReference type="OrthoDB" id="9810484at2"/>
<dbReference type="AlphaFoldDB" id="A0A2M9XGE1"/>
<dbReference type="HAMAP" id="MF_01364_B">
    <property type="entry name" value="Ribosomal_uS14_2_B"/>
    <property type="match status" value="1"/>
</dbReference>
<dbReference type="Proteomes" id="UP000232196">
    <property type="component" value="Unassembled WGS sequence"/>
</dbReference>
<dbReference type="GO" id="GO:0015935">
    <property type="term" value="C:small ribosomal subunit"/>
    <property type="evidence" value="ECO:0007669"/>
    <property type="project" value="TreeGrafter"/>
</dbReference>
<comment type="similarity">
    <text evidence="10 11">Belongs to the universal ribosomal protein uS14 family. Zinc-binding uS14 subfamily.</text>
</comment>
<keyword evidence="2 11" id="KW-0479">Metal-binding</keyword>
<dbReference type="FunFam" id="4.10.830.10:FF:000001">
    <property type="entry name" value="30S ribosomal protein S14 type Z"/>
    <property type="match status" value="1"/>
</dbReference>
<evidence type="ECO:0000256" key="10">
    <source>
        <dbReference type="ARBA" id="ARBA00060857"/>
    </source>
</evidence>
<keyword evidence="4 11" id="KW-0862">Zinc</keyword>
<dbReference type="NCBIfam" id="NF005974">
    <property type="entry name" value="PRK08061.1"/>
    <property type="match status" value="1"/>
</dbReference>
<protein>
    <recommendedName>
        <fullName evidence="8 11">Small ribosomal subunit protein uS14</fullName>
    </recommendedName>
</protein>
<evidence type="ECO:0000256" key="3">
    <source>
        <dbReference type="ARBA" id="ARBA00022730"/>
    </source>
</evidence>
<evidence type="ECO:0000256" key="5">
    <source>
        <dbReference type="ARBA" id="ARBA00022884"/>
    </source>
</evidence>
<organism evidence="12 13">
    <name type="scientific">Leptospira hartskeerlii</name>
    <dbReference type="NCBI Taxonomy" id="2023177"/>
    <lineage>
        <taxon>Bacteria</taxon>
        <taxon>Pseudomonadati</taxon>
        <taxon>Spirochaetota</taxon>
        <taxon>Spirochaetia</taxon>
        <taxon>Leptospirales</taxon>
        <taxon>Leptospiraceae</taxon>
        <taxon>Leptospira</taxon>
    </lineage>
</organism>
<dbReference type="EMBL" id="NPDN01000002">
    <property type="protein sequence ID" value="PJZ26747.1"/>
    <property type="molecule type" value="Genomic_DNA"/>
</dbReference>
<comment type="cofactor">
    <cofactor evidence="11">
        <name>Zn(2+)</name>
        <dbReference type="ChEBI" id="CHEBI:29105"/>
    </cofactor>
    <text evidence="11">Binds 1 zinc ion per subunit.</text>
</comment>
<sequence>MAKTSLIERHKKKKKFKVRVHNRCPLCGRPRGYLRRFDMCRICFRKLASQAQIPGVVKASW</sequence>
<comment type="subunit">
    <text evidence="9 11">Part of the 30S ribosomal subunit. Contacts proteins S3 and S10.</text>
</comment>